<name>A0A0A9FVR1_ARUDO</name>
<dbReference type="AlphaFoldDB" id="A0A0A9FVR1"/>
<sequence length="45" mass="5468">MVLSSKLHFITIKHYLMCVLWCDQAVICIPEQFLYHNMEETYVIY</sequence>
<dbReference type="EMBL" id="GBRH01182572">
    <property type="protein sequence ID" value="JAE15324.1"/>
    <property type="molecule type" value="Transcribed_RNA"/>
</dbReference>
<protein>
    <submittedName>
        <fullName evidence="1">Uncharacterized protein</fullName>
    </submittedName>
</protein>
<reference evidence="1" key="2">
    <citation type="journal article" date="2015" name="Data Brief">
        <title>Shoot transcriptome of the giant reed, Arundo donax.</title>
        <authorList>
            <person name="Barrero R.A."/>
            <person name="Guerrero F.D."/>
            <person name="Moolhuijzen P."/>
            <person name="Goolsby J.A."/>
            <person name="Tidwell J."/>
            <person name="Bellgard S.E."/>
            <person name="Bellgard M.I."/>
        </authorList>
    </citation>
    <scope>NUCLEOTIDE SEQUENCE</scope>
    <source>
        <tissue evidence="1">Shoot tissue taken approximately 20 cm above the soil surface</tissue>
    </source>
</reference>
<evidence type="ECO:0000313" key="1">
    <source>
        <dbReference type="EMBL" id="JAE15324.1"/>
    </source>
</evidence>
<organism evidence="1">
    <name type="scientific">Arundo donax</name>
    <name type="common">Giant reed</name>
    <name type="synonym">Donax arundinaceus</name>
    <dbReference type="NCBI Taxonomy" id="35708"/>
    <lineage>
        <taxon>Eukaryota</taxon>
        <taxon>Viridiplantae</taxon>
        <taxon>Streptophyta</taxon>
        <taxon>Embryophyta</taxon>
        <taxon>Tracheophyta</taxon>
        <taxon>Spermatophyta</taxon>
        <taxon>Magnoliopsida</taxon>
        <taxon>Liliopsida</taxon>
        <taxon>Poales</taxon>
        <taxon>Poaceae</taxon>
        <taxon>PACMAD clade</taxon>
        <taxon>Arundinoideae</taxon>
        <taxon>Arundineae</taxon>
        <taxon>Arundo</taxon>
    </lineage>
</organism>
<accession>A0A0A9FVR1</accession>
<proteinExistence type="predicted"/>
<reference evidence="1" key="1">
    <citation type="submission" date="2014-09" db="EMBL/GenBank/DDBJ databases">
        <authorList>
            <person name="Magalhaes I.L.F."/>
            <person name="Oliveira U."/>
            <person name="Santos F.R."/>
            <person name="Vidigal T.H.D.A."/>
            <person name="Brescovit A.D."/>
            <person name="Santos A.J."/>
        </authorList>
    </citation>
    <scope>NUCLEOTIDE SEQUENCE</scope>
    <source>
        <tissue evidence="1">Shoot tissue taken approximately 20 cm above the soil surface</tissue>
    </source>
</reference>